<feature type="region of interest" description="Disordered" evidence="18">
    <location>
        <begin position="279"/>
        <end position="298"/>
    </location>
</feature>
<feature type="domain" description="SH3" evidence="19">
    <location>
        <begin position="314"/>
        <end position="374"/>
    </location>
</feature>
<evidence type="ECO:0000259" key="20">
    <source>
        <dbReference type="PROSITE" id="PS51021"/>
    </source>
</evidence>
<keyword evidence="9" id="KW-1000">Mitochondrion outer membrane</keyword>
<dbReference type="PANTHER" id="PTHR14167:SF68">
    <property type="entry name" value="DREBRIN-LIKE PROTEIN-RELATED"/>
    <property type="match status" value="1"/>
</dbReference>
<dbReference type="PROSITE" id="PS50002">
    <property type="entry name" value="SH3"/>
    <property type="match status" value="1"/>
</dbReference>
<dbReference type="GeneTree" id="ENSGT00940000155841"/>
<dbReference type="InterPro" id="IPR050384">
    <property type="entry name" value="Endophilin_SH3RF"/>
</dbReference>
<evidence type="ECO:0000256" key="17">
    <source>
        <dbReference type="PROSITE-ProRule" id="PRU00192"/>
    </source>
</evidence>
<dbReference type="GO" id="GO:0000139">
    <property type="term" value="C:Golgi membrane"/>
    <property type="evidence" value="ECO:0007669"/>
    <property type="project" value="UniProtKB-SubCell"/>
</dbReference>
<dbReference type="InterPro" id="IPR001452">
    <property type="entry name" value="SH3_domain"/>
</dbReference>
<dbReference type="GO" id="GO:0061024">
    <property type="term" value="P:membrane organization"/>
    <property type="evidence" value="ECO:0007669"/>
    <property type="project" value="TreeGrafter"/>
</dbReference>
<evidence type="ECO:0000313" key="21">
    <source>
        <dbReference type="Ensembl" id="ENSHHUP00000047206.1"/>
    </source>
</evidence>
<keyword evidence="11" id="KW-0175">Coiled coil</keyword>
<dbReference type="Gene3D" id="2.30.30.40">
    <property type="entry name" value="SH3 Domains"/>
    <property type="match status" value="1"/>
</dbReference>
<evidence type="ECO:0000256" key="16">
    <source>
        <dbReference type="ARBA" id="ARBA00042180"/>
    </source>
</evidence>
<evidence type="ECO:0000256" key="13">
    <source>
        <dbReference type="ARBA" id="ARBA00033266"/>
    </source>
</evidence>
<keyword evidence="7" id="KW-0963">Cytoplasm</keyword>
<comment type="similarity">
    <text evidence="4">Belongs to the endophilin family.</text>
</comment>
<accession>A0A4W5N6L2</accession>
<evidence type="ECO:0000256" key="12">
    <source>
        <dbReference type="ARBA" id="ARBA00023128"/>
    </source>
</evidence>
<evidence type="ECO:0000256" key="5">
    <source>
        <dbReference type="ARBA" id="ARBA00018361"/>
    </source>
</evidence>
<dbReference type="Pfam" id="PF03114">
    <property type="entry name" value="BAR"/>
    <property type="match status" value="1"/>
</dbReference>
<reference evidence="21" key="2">
    <citation type="submission" date="2025-08" db="UniProtKB">
        <authorList>
            <consortium name="Ensembl"/>
        </authorList>
    </citation>
    <scope>IDENTIFICATION</scope>
</reference>
<dbReference type="Proteomes" id="UP000314982">
    <property type="component" value="Unassembled WGS sequence"/>
</dbReference>
<evidence type="ECO:0000256" key="4">
    <source>
        <dbReference type="ARBA" id="ARBA00006697"/>
    </source>
</evidence>
<evidence type="ECO:0000256" key="7">
    <source>
        <dbReference type="ARBA" id="ARBA00022490"/>
    </source>
</evidence>
<dbReference type="SMART" id="SM00721">
    <property type="entry name" value="BAR"/>
    <property type="match status" value="1"/>
</dbReference>
<keyword evidence="6 17" id="KW-0728">SH3 domain</keyword>
<dbReference type="CDD" id="cd07617">
    <property type="entry name" value="BAR_Endophilin_B2"/>
    <property type="match status" value="1"/>
</dbReference>
<keyword evidence="10" id="KW-0333">Golgi apparatus</keyword>
<dbReference type="SUPFAM" id="SSF103657">
    <property type="entry name" value="BAR/IMD domain-like"/>
    <property type="match status" value="1"/>
</dbReference>
<keyword evidence="12" id="KW-0496">Mitochondrion</keyword>
<comment type="subcellular location">
    <subcellularLocation>
        <location evidence="3">Cytoplasm</location>
    </subcellularLocation>
    <subcellularLocation>
        <location evidence="1">Golgi apparatus membrane</location>
        <topology evidence="1">Peripheral membrane protein</topology>
    </subcellularLocation>
    <subcellularLocation>
        <location evidence="2">Mitochondrion outer membrane</location>
        <topology evidence="2">Peripheral membrane protein</topology>
    </subcellularLocation>
</comment>
<keyword evidence="9" id="KW-0472">Membrane</keyword>
<dbReference type="CDD" id="cd11945">
    <property type="entry name" value="SH3_Endophilin_B1"/>
    <property type="match status" value="1"/>
</dbReference>
<dbReference type="Pfam" id="PF14604">
    <property type="entry name" value="SH3_9"/>
    <property type="match status" value="1"/>
</dbReference>
<protein>
    <recommendedName>
        <fullName evidence="5">Endophilin-B1</fullName>
    </recommendedName>
    <alternativeName>
        <fullName evidence="15">Endophilin-B2</fullName>
    </alternativeName>
    <alternativeName>
        <fullName evidence="13">SH3 domain-containing GRB2-like protein B1</fullName>
    </alternativeName>
    <alternativeName>
        <fullName evidence="16">SH3 domain-containing GRB2-like protein B2</fullName>
    </alternativeName>
</protein>
<feature type="domain" description="BAR" evidence="20">
    <location>
        <begin position="24"/>
        <end position="279"/>
    </location>
</feature>
<gene>
    <name evidence="21" type="primary">SH3GLB2</name>
</gene>
<dbReference type="SMART" id="SM00326">
    <property type="entry name" value="SH3"/>
    <property type="match status" value="1"/>
</dbReference>
<comment type="subunit">
    <text evidence="14">Homodimer, and heterodimer with SH3GLB1.</text>
</comment>
<dbReference type="Gene3D" id="1.20.1270.60">
    <property type="entry name" value="Arfaptin homology (AH) domain/BAR domain"/>
    <property type="match status" value="1"/>
</dbReference>
<organism evidence="21 22">
    <name type="scientific">Hucho hucho</name>
    <name type="common">huchen</name>
    <dbReference type="NCBI Taxonomy" id="62062"/>
    <lineage>
        <taxon>Eukaryota</taxon>
        <taxon>Metazoa</taxon>
        <taxon>Chordata</taxon>
        <taxon>Craniata</taxon>
        <taxon>Vertebrata</taxon>
        <taxon>Euteleostomi</taxon>
        <taxon>Actinopterygii</taxon>
        <taxon>Neopterygii</taxon>
        <taxon>Teleostei</taxon>
        <taxon>Protacanthopterygii</taxon>
        <taxon>Salmoniformes</taxon>
        <taxon>Salmonidae</taxon>
        <taxon>Salmoninae</taxon>
        <taxon>Hucho</taxon>
    </lineage>
</organism>
<proteinExistence type="inferred from homology"/>
<dbReference type="GO" id="GO:0005741">
    <property type="term" value="C:mitochondrial outer membrane"/>
    <property type="evidence" value="ECO:0007669"/>
    <property type="project" value="UniProtKB-SubCell"/>
</dbReference>
<dbReference type="GO" id="GO:0006915">
    <property type="term" value="P:apoptotic process"/>
    <property type="evidence" value="ECO:0007669"/>
    <property type="project" value="UniProtKB-KW"/>
</dbReference>
<evidence type="ECO:0000256" key="1">
    <source>
        <dbReference type="ARBA" id="ARBA00004395"/>
    </source>
</evidence>
<evidence type="ECO:0000256" key="10">
    <source>
        <dbReference type="ARBA" id="ARBA00023034"/>
    </source>
</evidence>
<evidence type="ECO:0000256" key="15">
    <source>
        <dbReference type="ARBA" id="ARBA00040331"/>
    </source>
</evidence>
<evidence type="ECO:0000256" key="14">
    <source>
        <dbReference type="ARBA" id="ARBA00038771"/>
    </source>
</evidence>
<evidence type="ECO:0000313" key="22">
    <source>
        <dbReference type="Proteomes" id="UP000314982"/>
    </source>
</evidence>
<keyword evidence="8" id="KW-0053">Apoptosis</keyword>
<evidence type="ECO:0000256" key="2">
    <source>
        <dbReference type="ARBA" id="ARBA00004450"/>
    </source>
</evidence>
<dbReference type="PROSITE" id="PS51021">
    <property type="entry name" value="BAR"/>
    <property type="match status" value="1"/>
</dbReference>
<evidence type="ECO:0000256" key="11">
    <source>
        <dbReference type="ARBA" id="ARBA00023054"/>
    </source>
</evidence>
<keyword evidence="22" id="KW-1185">Reference proteome</keyword>
<evidence type="ECO:0000256" key="18">
    <source>
        <dbReference type="SAM" id="MobiDB-lite"/>
    </source>
</evidence>
<dbReference type="InterPro" id="IPR028503">
    <property type="entry name" value="SH3GLB_SH3"/>
</dbReference>
<reference evidence="22" key="1">
    <citation type="submission" date="2018-06" db="EMBL/GenBank/DDBJ databases">
        <title>Genome assembly of Danube salmon.</title>
        <authorList>
            <person name="Macqueen D.J."/>
            <person name="Gundappa M.K."/>
        </authorList>
    </citation>
    <scope>NUCLEOTIDE SEQUENCE [LARGE SCALE GENOMIC DNA]</scope>
</reference>
<evidence type="ECO:0000256" key="6">
    <source>
        <dbReference type="ARBA" id="ARBA00022443"/>
    </source>
</evidence>
<evidence type="ECO:0000256" key="9">
    <source>
        <dbReference type="ARBA" id="ARBA00022787"/>
    </source>
</evidence>
<name>A0A4W5N6L2_9TELE</name>
<reference evidence="21" key="3">
    <citation type="submission" date="2025-09" db="UniProtKB">
        <authorList>
            <consortium name="Ensembl"/>
        </authorList>
    </citation>
    <scope>IDENTIFICATION</scope>
</reference>
<sequence length="374" mass="42130">MDFNVKKFASDAGIFFTRAIQFTGEKFGQVEKTELDAHFENLLSRADSTKNWTEKIFRQTEVLLQPNPSSRIEEFLYEKLDRTVPSRPNNEELLGHYMQDAAKDFGPGTPYGSTLIKVGDCERRLGSVQREFLQTSAISFLTPLRNFLEGDWRTISKERRLLENRRLDLDSCKARLKKAKLAESKAAAVPDFQETRPRNYVLSASASAAEHELRVAQTEFDRQAEVTRLLLEGISSTHVNHLRCLHEFVEAQTAYYKQCHLHMQDLQKELDRFPNAFAGNPGHSMASGGSSPMDPASAVETDTLKIEEVQAPATGTRKAKVLYDYDAADTSELSLLADELITVYTVPGMDSDWLVGERGNQKGKVPVTYLELLS</sequence>
<dbReference type="Ensembl" id="ENSHHUT00000048937.1">
    <property type="protein sequence ID" value="ENSHHUP00000047206.1"/>
    <property type="gene ID" value="ENSHHUG00000028391.1"/>
</dbReference>
<dbReference type="InterPro" id="IPR004148">
    <property type="entry name" value="BAR_dom"/>
</dbReference>
<evidence type="ECO:0000256" key="3">
    <source>
        <dbReference type="ARBA" id="ARBA00004496"/>
    </source>
</evidence>
<dbReference type="SUPFAM" id="SSF50044">
    <property type="entry name" value="SH3-domain"/>
    <property type="match status" value="1"/>
</dbReference>
<dbReference type="InterPro" id="IPR027267">
    <property type="entry name" value="AH/BAR_dom_sf"/>
</dbReference>
<dbReference type="InterPro" id="IPR036028">
    <property type="entry name" value="SH3-like_dom_sf"/>
</dbReference>
<dbReference type="FunFam" id="1.20.1270.60:FF:000017">
    <property type="entry name" value="endophilin-B2 isoform X1"/>
    <property type="match status" value="1"/>
</dbReference>
<dbReference type="AlphaFoldDB" id="A0A4W5N6L2"/>
<evidence type="ECO:0000256" key="8">
    <source>
        <dbReference type="ARBA" id="ARBA00022703"/>
    </source>
</evidence>
<dbReference type="PANTHER" id="PTHR14167">
    <property type="entry name" value="SH3 DOMAIN-CONTAINING"/>
    <property type="match status" value="1"/>
</dbReference>
<evidence type="ECO:0000259" key="19">
    <source>
        <dbReference type="PROSITE" id="PS50002"/>
    </source>
</evidence>